<dbReference type="InterPro" id="IPR056759">
    <property type="entry name" value="DYH2-5-8_CC"/>
</dbReference>
<dbReference type="Proteomes" id="UP000001529">
    <property type="component" value="Chromosome IX"/>
</dbReference>
<keyword evidence="10" id="KW-0969">Cilium</keyword>
<evidence type="ECO:0000259" key="17">
    <source>
        <dbReference type="Pfam" id="PF08385"/>
    </source>
</evidence>
<evidence type="ECO:0000256" key="12">
    <source>
        <dbReference type="ARBA" id="ARBA00023212"/>
    </source>
</evidence>
<sequence length="4543" mass="518424">MNFPGKAVSNFHLKWSSPCIRKVSSSPMETVTCLAEGRRGPVEGNRSQQLPRDLAVLAQVTCSRLKLSPCDLATQDCLLNCFISVVFAFSSAFSRFFPVSLSCFAQAGRKTCLFLCRKVSEEERADPAIAAKNHEVVLHFENLLEDWCRQIERFLETSLDQSHELPDAGPRSEIEYWRSRMQRLNSIIEQLKSDNCRLVFQTLYAVSKTNAEKTPKSKQTVFHVLRRCKQIDTAITEAFNEAKDNVKYLSTLRNFMDPLYTGTPQNIIDNLGPLMNAVTMVHSISRHYNTTERMTNFFVKITNQMICNCKKGILADEHPQQLWEREPEEIIRKLEACSRLNDAYHEQYRITKDKLLTTPKGKQFDFSEHLIFGRMDLFCRRVLKLITLFSIIRQFQSISRHCFEGMGVFVERFQQILAEFRSKRHDMLDFTNNRFDRDFVEFTVRVADLESALQPFINQSFASTTSIDASLQLLKKFQSVVHSENLKSELKAKISIIFHRYGWELQQVQQQYERLRANPPIDRAMPPVAGSITWARHLLKRIEGPMKKFEEHPFVLNTREAKKTVRLYNKVAATLVEFELRWHQAWKESVPACKAGLQAPLLARHASSGQLFVNFDPDLVQLLREAKALDRLRLDLPEDAKIVLLRERKLKKYYEDLTFVLMEYRRIASMVRPITAALVQPHLDSMEQIFRPGTATLTWTSMNIDSYLQSIYAGLAKLEQLVTTINDIVENRIDSSLLALSRVRLVDVPTPGEALSLQSFVELQENYVKQVATLLNRRSAEIEGAVHDLLRASLGCLGRRHTPTAYAEDIVKVKAQYKWNLYTALLTSTKNSLLCLKERLQARRNGAEPPAPFFEVDLQLDGQGVRLHPSLEEIQKAVNSSALAILMCSKKVKPWTLSFSTPHSDAQSADATLDAGEREAGDAGQGESFHSRIAQDREILKIILLLTGSIQSTRDEVTDFLGKFDDFAWLWTDSARDTYAAFAAQKPSLDEFEKKIRFFVDVETKLQNMQTTTAIGVLQLNSSGLISQLTELVRGWSLQFLDELHQKARQKLETLTEHIRQMSKRLKRTVSDIDALRHVMETLNYIREKESDVESEFGPIISMYNLLDRYLPSNVTLTDKDEHDQRLMLRSSWLRLLEDAQTCQDNLIGMQTEYKRELIVNINSFKADVKQFRDDFEKNGPAALGIAPREAVERVRRFKEECEMRTRKQEIYYAGEDLFGFPHQSYPELDQTKKEISHLTLLYDLYVQVIDTMKEWKEIHWTDAPGYMPLLTEKIQFFSTCCKKLPKQLKDSDAYLELKKEIDDFIEILPLLEELSKKSIMPRHWKQVEEITGKSFNVENEMLRLQTLTDAGLLQFKDDIVDICDSADKQLIIEEKLSDIEHAWKQTSFDFGTWKTRDYPCVLQGGRVAEIQEALEESQMSLNTMNAMRHVAPFKERVVNMLTTLSDVSDTIDSWTKVQVLWTSLEPVFTGGDIAKQMPAEAKRFHGIDKDWTTIMSKAAETATVVECCQNELLKQLLPVLHGGLESCQKSLESYLEGKRNKFPRFYFVSNPVLLKILSQGSDADSVQEDFEKLFDAISRVVFDKEDRKKIVKIKTVAGSAEEVVTLSAPLKVEGNIEDWLKGLEVQMQRSIRRDCKYAAHETALVGSQLSLRDFCDRYIAQVALLGLQMVWTTDCHEALEKLSRERDKSIMNATNKKFVAMMTDLVAACLSDLGTQLNRTKYETLVTIHVHQRDVFADLWKKVKEHRLRDSSDFEWLKQTRLYWKTDTDNALIAIADVDFTYSYEYLGVKERLAITPLTDRCYLTCSQALGMFYGGAPAGPAGTGKTETVKDMGRTLGVFVVVTNCSDQHRYNDMAKIFKGLCQSGLWGCFDEFNRIDLEVLSVVAMQIESITTAKKQGLRTFMFPGEAAPIRLVPATAYFITMNPGYAGRQELPENLKVLFRSVSMMVPDRQIIIKVKLASVGYLDIDNLSKKFKVLYGLCEEQLSKQRHYDFGLRNILSVLRTAGATKRTDPDADEEMLLMRTLRDMNLSKLVADDVPLFLSLLRDIFPKQADPPKKLYSEVESAVVATIAKNKLLLSDEFLTKVMQLYETSTVRHGFMLVGPTCSGKSEIASTLATALTSIGIPTRSVVMNPKAITAQQMYGVKDPLTEEWTPGIFAWLWAKYNNRALKFNTWLTCDGPVDAIWIENLNTVLDDNKILTLANNDRIPMTENTRIVFEVENLNNASPATVSRAGIVYVSATDVGWKPLVLSWLNARAQTGPAASEEKALLTPLFEKYLFGANTLDFALRELRHVMPVSAQILTVQVLNLLAALLRHFETRNEALTSLQYERVLTYALTWGVGGLLETEDRLRFDAFLKSLGAPHACEEGLTLFDYWVELETKTFQKWSAREWTPPPGSATFSSILAPTTDSERQGKRKGRAEYLVTNLLSLPHSRNPPSFQAVLLVGGPGTAKTSTALMFFSKYQLSERLWKRVNLSSATTPERFQQTVEAELERKTGKTYCPPGGKQMTLFLDDMSMPFVNAWGDQVTLELGRQLIEQGGMYFLDKDKRGDFKTVIGMQYLGAMNHPGGGRNDIPNRLKSKFFSFNMILPSLASVDNIYGAMLRSRFTPKAASPKVVELSSRLTKATIDLWLNVKKTLLPTPNRFHYVFNMRDLSRVFQGVLSCPLEVLTSEERLVGLWKNECLRVFADKLSREVDKQFVHQAAHEVCSTHFGRELAKAVHETPWFADFLREGVEDESGELLPAPKIYEPVPSLDVVRAKVNFYLEKYNEDNPSKQMNLVMFDAAVTHLMAISRIIQMPRGSAMLVGVGGSGKQSLARLAAYIAGHFTFQITVTKTYNDNALFDDLRCLYASAGQKNQATTFLLTDLEIKSEGFLEYFNSLLSTGEVAGLFAKDERDNMVAERRADFIKERPNQEENLVNLYNFFMDRVRDNLHVVLCFSPLSSKFAERAQKFPALFSTTIDWFLPWPEDALVAVSSRFLHDFEIDASPEKKATLFSAMGRIHTDVGRMCEEYFLRMRRHVYVTPKSYLSFLSFYKLVYAEKFKEVNNLEHSVNVGLLKLNQAAQDIKQMKVKLKDEEKKLRESEEQTNQLLVKVQSESAKAQKKSEQVGAFRDECLANKERIEVEQEEANRDLQQALPYLQEAENAVKSITAKDIVELKTMKTPSDIIRLVFDGVMILLQTKLVDVRMEAKVINKKTVDFIHDSFDETAKAMMADVRFLSTLFDFSKNEKDNINDETCELLMPYLELENFNPAVAKKASNAAEGLCKWVGAMVMYHEAAKIVKPKMDYLKIQTARVDVALRQLAEAEAELAQAQATLRDINKQFEAALSAKTELEQRALATKRKMDQANKLINGLAGEKTRWTEDSNTFAERRKKLVGDITVVAGFVSYCGPFNAEYRMRMRKECFGAMCKRQGIPASEDVNIVEVLVDQGTIGEWNLQGLPADELSVQNAILVTRSSRYALMVDPQGQALNWIKKKEEGRMQGAKQCLTTMSSPRLKDQLEYCLQEGKPILIEGVTDDVNPLIDPILEKQILRKGKKLFVNLSDQLVEFNPDFTLYLTTKLANPHFSPELSAKCTVIDFTVTQEGLEQQLLGRVLSMEQRSLEESLNLLMEEVTSNTKALQALDDQLLERLSKSQGNLLDDTELIEVLGNTKAKAKEVEKKLKDAQEKKLEINEKREQYRPVATRGSVLYFCMVEMSLVCWMYNSSLAQFLEQFDLAIHRSEKAQPTHKRVERIVDALTYQVYRYVNRGLFERHKTTFLMMVATKVLLTAGELTSADVSLFLTAGAGLDEQAERPCPYKWLGQDSKTWLNILQLSRHSFGHEQIQFFCELPDIIGKNEAQWRKFLEDNEPEKQAVPDFEERIRMQKPLGPFIRLCLLRALREDRTVVASARCIEALLDPRYTEPVTDSVESIWQESHSRTPVLFLLSPGTDPTAVIDELAKKKKKFPTDKVSMGEGQEIVAREKIKNGFLSGGWVVLQNCHLGLNFMSEIEELLLKVQDVAKDFRLWITCESHNRFPIGLLQMSIKVTNEPPIGLKAGLHRTFTTMVTQETLDKVDHEKWRNIVFATAFLHSIVQERRKFGPLGWCVPYEFNYSDLEASLFVIEKHLASTILVGQPLSWSTICYMVAEVQYGGRITDDLDRELFNTYTSKWFTDELFKHNFSFTGNAAGQHDFQYRIPDCLEIAAYREYINTLPAVDQPSVFGLHVNADLTFRLQESSYMLKTIQETQPKDSRGGGGKSREEAVKEKCQEILSKMPPDFVEEQYREQISKLSSPPGLLTKGLQVPLNIFLFQEVQRMQRIIALSRKTLMAVIDAIDGLIIMTPDLQDDVNLIFDMRVPKKWLRDPSGAEISWISSTLGKWFSGMQLRVEQLVSWLQNGRPKSFWLSGFFNPEGFLTGMMQEVTRQHKKDQWGLDDVVLHTEVKGYDYDKVKETPDEGVNIHGLYIEGSRWNWHEGKLDESLPKVMVDRMPILYVTAVTSKDKKNRSAEFGQFEPYDCPVYKYPKRTDNYLVFRVNLRTEVQPSHWKLRGTALLCSIE</sequence>
<feature type="domain" description="Dynein heavy chain C-terminal" evidence="26">
    <location>
        <begin position="4221"/>
        <end position="4540"/>
    </location>
</feature>
<proteinExistence type="inferred from homology"/>
<dbReference type="InterPro" id="IPR013602">
    <property type="entry name" value="Dynein_heavy_linker"/>
</dbReference>
<keyword evidence="7" id="KW-0067">ATP-binding</keyword>
<dbReference type="Pfam" id="PF12777">
    <property type="entry name" value="MT"/>
    <property type="match status" value="1"/>
</dbReference>
<keyword evidence="28" id="KW-0282">Flagellum</keyword>
<dbReference type="Pfam" id="PF25007">
    <property type="entry name" value="DYH2-5-8_CC"/>
    <property type="match status" value="1"/>
</dbReference>
<dbReference type="Gene3D" id="1.20.1270.280">
    <property type="match status" value="1"/>
</dbReference>
<dbReference type="PANTHER" id="PTHR46532">
    <property type="entry name" value="MALE FERTILITY FACTOR KL5"/>
    <property type="match status" value="1"/>
</dbReference>
<dbReference type="Pfam" id="PF08385">
    <property type="entry name" value="DHC_N1"/>
    <property type="match status" value="1"/>
</dbReference>
<accession>S8GG70</accession>
<dbReference type="Pfam" id="PF03028">
    <property type="entry name" value="Dynein_heavy"/>
    <property type="match status" value="1"/>
</dbReference>
<dbReference type="OrthoDB" id="424310at2759"/>
<evidence type="ECO:0000256" key="4">
    <source>
        <dbReference type="ARBA" id="ARBA00022701"/>
    </source>
</evidence>
<feature type="domain" description="Dynein heavy chain tail" evidence="17">
    <location>
        <begin position="139"/>
        <end position="707"/>
    </location>
</feature>
<dbReference type="InterPro" id="IPR004273">
    <property type="entry name" value="Dynein_heavy_D6_P-loop"/>
</dbReference>
<dbReference type="GO" id="GO:0051959">
    <property type="term" value="F:dynein light intermediate chain binding"/>
    <property type="evidence" value="ECO:0007669"/>
    <property type="project" value="InterPro"/>
</dbReference>
<reference evidence="28" key="1">
    <citation type="submission" date="2013-04" db="EMBL/GenBank/DDBJ databases">
        <authorList>
            <person name="Sibley D."/>
            <person name="Venepally P."/>
            <person name="Karamycheva S."/>
            <person name="Hadjithomas M."/>
            <person name="Khan A."/>
            <person name="Brunk B."/>
            <person name="Roos D."/>
            <person name="Caler E."/>
            <person name="Lorenzi H."/>
        </authorList>
    </citation>
    <scope>NUCLEOTIDE SEQUENCE [LARGE SCALE GENOMIC DNA]</scope>
    <source>
        <strain evidence="28">ME49</strain>
    </source>
</reference>
<evidence type="ECO:0000259" key="16">
    <source>
        <dbReference type="Pfam" id="PF03028"/>
    </source>
</evidence>
<evidence type="ECO:0000259" key="19">
    <source>
        <dbReference type="Pfam" id="PF12774"/>
    </source>
</evidence>
<keyword evidence="3" id="KW-0963">Cytoplasm</keyword>
<dbReference type="FunFam" id="3.20.180.20:FF:000005">
    <property type="entry name" value="Dynein heavy chain, putative"/>
    <property type="match status" value="1"/>
</dbReference>
<dbReference type="SUPFAM" id="SSF52540">
    <property type="entry name" value="P-loop containing nucleoside triphosphate hydrolases"/>
    <property type="match status" value="4"/>
</dbReference>
<dbReference type="InterPro" id="IPR026983">
    <property type="entry name" value="DHC"/>
</dbReference>
<evidence type="ECO:0000256" key="2">
    <source>
        <dbReference type="ARBA" id="ARBA00008887"/>
    </source>
</evidence>
<dbReference type="Pfam" id="PF12781">
    <property type="entry name" value="AAA_9"/>
    <property type="match status" value="1"/>
</dbReference>
<dbReference type="Gene3D" id="1.10.472.130">
    <property type="match status" value="1"/>
</dbReference>
<evidence type="ECO:0000259" key="26">
    <source>
        <dbReference type="Pfam" id="PF18199"/>
    </source>
</evidence>
<dbReference type="FunFam" id="3.40.50.300:FF:000320">
    <property type="entry name" value="Dynein, axonemal, heavy chain 5"/>
    <property type="match status" value="1"/>
</dbReference>
<dbReference type="GO" id="GO:0008569">
    <property type="term" value="F:minus-end-directed microtubule motor activity"/>
    <property type="evidence" value="ECO:0007669"/>
    <property type="project" value="InterPro"/>
</dbReference>
<dbReference type="InterPro" id="IPR042222">
    <property type="entry name" value="Dynein_2_N"/>
</dbReference>
<dbReference type="Pfam" id="PF17857">
    <property type="entry name" value="AAA_lid_1"/>
    <property type="match status" value="1"/>
</dbReference>
<keyword evidence="11" id="KW-0505">Motor protein</keyword>
<dbReference type="FunFam" id="3.10.490.20:FF:000010">
    <property type="entry name" value="Dynein heavy chain, putative"/>
    <property type="match status" value="1"/>
</dbReference>
<evidence type="ECO:0000256" key="6">
    <source>
        <dbReference type="ARBA" id="ARBA00022741"/>
    </source>
</evidence>
<dbReference type="Gene3D" id="1.10.8.710">
    <property type="match status" value="1"/>
</dbReference>
<dbReference type="FunFam" id="1.10.8.710:FF:000003">
    <property type="entry name" value="Dynein axonemal heavy chain 5"/>
    <property type="match status" value="1"/>
</dbReference>
<organism evidence="28 29">
    <name type="scientific">Toxoplasma gondii (strain ATCC 50611 / Me49)</name>
    <dbReference type="NCBI Taxonomy" id="508771"/>
    <lineage>
        <taxon>Eukaryota</taxon>
        <taxon>Sar</taxon>
        <taxon>Alveolata</taxon>
        <taxon>Apicomplexa</taxon>
        <taxon>Conoidasida</taxon>
        <taxon>Coccidia</taxon>
        <taxon>Eucoccidiorida</taxon>
        <taxon>Eimeriorina</taxon>
        <taxon>Sarcocystidae</taxon>
        <taxon>Toxoplasma</taxon>
    </lineage>
</organism>
<dbReference type="GO" id="GO:0005524">
    <property type="term" value="F:ATP binding"/>
    <property type="evidence" value="ECO:0007669"/>
    <property type="project" value="UniProtKB-KW"/>
</dbReference>
<evidence type="ECO:0000259" key="23">
    <source>
        <dbReference type="Pfam" id="PF17852"/>
    </source>
</evidence>
<feature type="compositionally biased region" description="Polar residues" evidence="15">
    <location>
        <begin position="901"/>
        <end position="910"/>
    </location>
</feature>
<dbReference type="InterPro" id="IPR041228">
    <property type="entry name" value="Dynein_C"/>
</dbReference>
<dbReference type="PANTHER" id="PTHR46532:SF4">
    <property type="entry name" value="AAA+ ATPASE DOMAIN-CONTAINING PROTEIN"/>
    <property type="match status" value="1"/>
</dbReference>
<feature type="domain" description="Dynein heavy chain AAA module D4" evidence="21">
    <location>
        <begin position="2781"/>
        <end position="3040"/>
    </location>
</feature>
<dbReference type="InterPro" id="IPR041658">
    <property type="entry name" value="AAA_lid_11"/>
</dbReference>
<evidence type="ECO:0000256" key="11">
    <source>
        <dbReference type="ARBA" id="ARBA00023175"/>
    </source>
</evidence>
<dbReference type="PhylomeDB" id="S8GG70"/>
<dbReference type="Pfam" id="PF08393">
    <property type="entry name" value="DHC_N2"/>
    <property type="match status" value="1"/>
</dbReference>
<evidence type="ECO:0000256" key="5">
    <source>
        <dbReference type="ARBA" id="ARBA00022737"/>
    </source>
</evidence>
<keyword evidence="5" id="KW-0677">Repeat</keyword>
<feature type="domain" description="Dynein heavy chain linker" evidence="18">
    <location>
        <begin position="1229"/>
        <end position="1637"/>
    </location>
</feature>
<evidence type="ECO:0000259" key="27">
    <source>
        <dbReference type="Pfam" id="PF25007"/>
    </source>
</evidence>
<dbReference type="FunFam" id="3.40.50.300:FF:000049">
    <property type="entry name" value="Dynein, axonemal, heavy chain 5"/>
    <property type="match status" value="1"/>
</dbReference>
<feature type="region of interest" description="Disordered" evidence="15">
    <location>
        <begin position="901"/>
        <end position="928"/>
    </location>
</feature>
<feature type="coiled-coil region" evidence="14">
    <location>
        <begin position="1038"/>
        <end position="1065"/>
    </location>
</feature>
<evidence type="ECO:0000259" key="24">
    <source>
        <dbReference type="Pfam" id="PF17857"/>
    </source>
</evidence>
<keyword evidence="6" id="KW-0547">Nucleotide-binding</keyword>
<dbReference type="GO" id="GO:0045505">
    <property type="term" value="F:dynein intermediate chain binding"/>
    <property type="evidence" value="ECO:0007669"/>
    <property type="project" value="InterPro"/>
</dbReference>
<comment type="subcellular location">
    <subcellularLocation>
        <location evidence="1">Cytoplasm</location>
        <location evidence="1">Cytoskeleton</location>
        <location evidence="1">Cilium axoneme</location>
    </subcellularLocation>
</comment>
<evidence type="ECO:0000256" key="9">
    <source>
        <dbReference type="ARBA" id="ARBA00023054"/>
    </source>
</evidence>
<evidence type="ECO:0000256" key="15">
    <source>
        <dbReference type="SAM" id="MobiDB-lite"/>
    </source>
</evidence>
<dbReference type="FunFam" id="3.40.50.300:FF:000738">
    <property type="entry name" value="Dynein heavy chain axonemal"/>
    <property type="match status" value="1"/>
</dbReference>
<name>S8GG70_TOXGM</name>
<keyword evidence="4" id="KW-0493">Microtubule</keyword>
<dbReference type="GO" id="GO:0005858">
    <property type="term" value="C:axonemal dynein complex"/>
    <property type="evidence" value="ECO:0007669"/>
    <property type="project" value="TreeGrafter"/>
</dbReference>
<dbReference type="InterPro" id="IPR043157">
    <property type="entry name" value="Dynein_AAA1S"/>
</dbReference>
<gene>
    <name evidence="28" type="ORF">TGME49_306338</name>
</gene>
<feature type="domain" description="Dynein heavy chain region D6 P-loop" evidence="16">
    <location>
        <begin position="3924"/>
        <end position="4034"/>
    </location>
</feature>
<evidence type="ECO:0000256" key="7">
    <source>
        <dbReference type="ARBA" id="ARBA00022840"/>
    </source>
</evidence>
<dbReference type="GO" id="GO:0005874">
    <property type="term" value="C:microtubule"/>
    <property type="evidence" value="ECO:0007669"/>
    <property type="project" value="UniProtKB-KW"/>
</dbReference>
<dbReference type="Pfam" id="PF12774">
    <property type="entry name" value="AAA_6"/>
    <property type="match status" value="1"/>
</dbReference>
<evidence type="ECO:0000259" key="25">
    <source>
        <dbReference type="Pfam" id="PF18198"/>
    </source>
</evidence>
<feature type="domain" description="Dynein heavy chain ATP-binding dynein motor region" evidence="22">
    <location>
        <begin position="3440"/>
        <end position="3664"/>
    </location>
</feature>
<evidence type="ECO:0000259" key="20">
    <source>
        <dbReference type="Pfam" id="PF12777"/>
    </source>
</evidence>
<keyword evidence="8" id="KW-0243">Dynein</keyword>
<dbReference type="Gene3D" id="3.10.490.20">
    <property type="match status" value="1"/>
</dbReference>
<dbReference type="Gene3D" id="3.40.50.300">
    <property type="entry name" value="P-loop containing nucleotide triphosphate hydrolases"/>
    <property type="match status" value="5"/>
</dbReference>
<feature type="domain" description="Dynein heavy chain hydrolytic ATP-binding dynein motor region" evidence="19">
    <location>
        <begin position="1783"/>
        <end position="2112"/>
    </location>
</feature>
<dbReference type="Gene3D" id="3.20.180.20">
    <property type="entry name" value="Dynein heavy chain, N-terminal domain 2"/>
    <property type="match status" value="1"/>
</dbReference>
<evidence type="ECO:0000259" key="22">
    <source>
        <dbReference type="Pfam" id="PF12781"/>
    </source>
</evidence>
<dbReference type="EMBL" id="CM002044">
    <property type="protein sequence ID" value="EPT27459.1"/>
    <property type="molecule type" value="Genomic_DNA"/>
</dbReference>
<feature type="domain" description="Dynein heavy chain AAA lid" evidence="25">
    <location>
        <begin position="4066"/>
        <end position="4214"/>
    </location>
</feature>
<dbReference type="InterPro" id="IPR041589">
    <property type="entry name" value="DNAH3_AAA_lid_1"/>
</dbReference>
<evidence type="ECO:0000256" key="10">
    <source>
        <dbReference type="ARBA" id="ARBA00023069"/>
    </source>
</evidence>
<dbReference type="InterPro" id="IPR042219">
    <property type="entry name" value="AAA_lid_11_sf"/>
</dbReference>
<dbReference type="InterPro" id="IPR041466">
    <property type="entry name" value="Dynein_AAA5_ext"/>
</dbReference>
<keyword evidence="13" id="KW-0966">Cell projection</keyword>
<dbReference type="KEGG" id="tgo:TGME49_306338"/>
<feature type="domain" description="Dynein heavy chain 3 AAA+ lid" evidence="24">
    <location>
        <begin position="2630"/>
        <end position="2716"/>
    </location>
</feature>
<evidence type="ECO:0000256" key="13">
    <source>
        <dbReference type="ARBA" id="ARBA00023273"/>
    </source>
</evidence>
<dbReference type="FunFam" id="1.20.920.20:FF:000001">
    <property type="entry name" value="dynein heavy chain 2, axonemal"/>
    <property type="match status" value="1"/>
</dbReference>
<dbReference type="Pfam" id="PF18198">
    <property type="entry name" value="AAA_lid_11"/>
    <property type="match status" value="1"/>
</dbReference>
<feature type="domain" description="Dynein axonemal heavy chain 2/5/8 coiled-coil" evidence="27">
    <location>
        <begin position="1042"/>
        <end position="1155"/>
    </location>
</feature>
<dbReference type="Gene3D" id="1.20.920.30">
    <property type="match status" value="1"/>
</dbReference>
<dbReference type="GO" id="GO:0007018">
    <property type="term" value="P:microtubule-based movement"/>
    <property type="evidence" value="ECO:0007669"/>
    <property type="project" value="InterPro"/>
</dbReference>
<feature type="domain" description="Dynein heavy chain coiled coil stalk" evidence="20">
    <location>
        <begin position="3058"/>
        <end position="3406"/>
    </location>
</feature>
<feature type="domain" description="Dynein heavy chain AAA 5 extension" evidence="23">
    <location>
        <begin position="2273"/>
        <end position="2391"/>
    </location>
</feature>
<evidence type="ECO:0000256" key="14">
    <source>
        <dbReference type="SAM" id="Coils"/>
    </source>
</evidence>
<evidence type="ECO:0000259" key="21">
    <source>
        <dbReference type="Pfam" id="PF12780"/>
    </source>
</evidence>
<dbReference type="InterPro" id="IPR024743">
    <property type="entry name" value="Dynein_HC_stalk"/>
</dbReference>
<keyword evidence="29" id="KW-1185">Reference proteome</keyword>
<evidence type="ECO:0000256" key="1">
    <source>
        <dbReference type="ARBA" id="ARBA00004430"/>
    </source>
</evidence>
<dbReference type="Gene3D" id="1.10.8.1220">
    <property type="match status" value="1"/>
</dbReference>
<dbReference type="Gene3D" id="1.10.287.2620">
    <property type="match status" value="1"/>
</dbReference>
<dbReference type="Gene3D" id="1.10.8.720">
    <property type="entry name" value="Region D6 of dynein motor"/>
    <property type="match status" value="1"/>
</dbReference>
<dbReference type="InterPro" id="IPR024317">
    <property type="entry name" value="Dynein_heavy_chain_D4_dom"/>
</dbReference>
<comment type="similarity">
    <text evidence="2">Belongs to the dynein heavy chain family.</text>
</comment>
<dbReference type="GeneID" id="7901347"/>
<dbReference type="Gene3D" id="1.20.140.100">
    <property type="entry name" value="Dynein heavy chain, N-terminal domain 2"/>
    <property type="match status" value="1"/>
</dbReference>
<dbReference type="Pfam" id="PF18199">
    <property type="entry name" value="Dynein_C"/>
    <property type="match status" value="1"/>
</dbReference>
<dbReference type="Pfam" id="PF12775">
    <property type="entry name" value="AAA_7"/>
    <property type="match status" value="1"/>
</dbReference>
<dbReference type="Gene3D" id="1.20.58.1120">
    <property type="match status" value="1"/>
</dbReference>
<keyword evidence="9 14" id="KW-0175">Coiled coil</keyword>
<protein>
    <submittedName>
        <fullName evidence="28">Dynein gamma chain, flagellar outer arm, putative</fullName>
    </submittedName>
</protein>
<dbReference type="Gene3D" id="6.10.140.1060">
    <property type="match status" value="1"/>
</dbReference>
<feature type="coiled-coil region" evidence="14">
    <location>
        <begin position="3294"/>
        <end position="3356"/>
    </location>
</feature>
<evidence type="ECO:0000259" key="18">
    <source>
        <dbReference type="Pfam" id="PF08393"/>
    </source>
</evidence>
<dbReference type="InterPro" id="IPR043160">
    <property type="entry name" value="Dynein_C_barrel"/>
</dbReference>
<dbReference type="InterPro" id="IPR042228">
    <property type="entry name" value="Dynein_linker_3"/>
</dbReference>
<dbReference type="RefSeq" id="XP_018636169.1">
    <property type="nucleotide sequence ID" value="XM_018782479.1"/>
</dbReference>
<dbReference type="InterPro" id="IPR013594">
    <property type="entry name" value="Dynein_heavy_tail"/>
</dbReference>
<feature type="coiled-coil region" evidence="14">
    <location>
        <begin position="3654"/>
        <end position="3684"/>
    </location>
</feature>
<evidence type="ECO:0000313" key="28">
    <source>
        <dbReference type="EMBL" id="EPT27459.1"/>
    </source>
</evidence>
<keyword evidence="12" id="KW-0206">Cytoskeleton</keyword>
<dbReference type="InterPro" id="IPR035706">
    <property type="entry name" value="AAA_9"/>
</dbReference>
<dbReference type="Gene3D" id="1.20.920.20">
    <property type="match status" value="1"/>
</dbReference>
<dbReference type="InterPro" id="IPR027417">
    <property type="entry name" value="P-loop_NTPase"/>
</dbReference>
<dbReference type="VEuPathDB" id="ToxoDB:TGME49_500062"/>
<evidence type="ECO:0000256" key="8">
    <source>
        <dbReference type="ARBA" id="ARBA00023017"/>
    </source>
</evidence>
<dbReference type="FunFam" id="1.10.8.1220:FF:000001">
    <property type="entry name" value="Dynein axonemal heavy chain 5"/>
    <property type="match status" value="1"/>
</dbReference>
<feature type="coiled-coil region" evidence="14">
    <location>
        <begin position="3061"/>
        <end position="3141"/>
    </location>
</feature>
<dbReference type="FunFam" id="1.20.140.100:FF:000001">
    <property type="entry name" value="dynein heavy chain 17, axonemal"/>
    <property type="match status" value="1"/>
</dbReference>
<dbReference type="EMBL" id="KE138834">
    <property type="protein sequence ID" value="EPT27459.1"/>
    <property type="molecule type" value="Genomic_DNA"/>
</dbReference>
<dbReference type="FunFam" id="3.40.50.300:FF:002141">
    <property type="entry name" value="Dynein heavy chain"/>
    <property type="match status" value="1"/>
</dbReference>
<evidence type="ECO:0000313" key="29">
    <source>
        <dbReference type="Proteomes" id="UP000001529"/>
    </source>
</evidence>
<dbReference type="InterPro" id="IPR035699">
    <property type="entry name" value="AAA_6"/>
</dbReference>
<dbReference type="Pfam" id="PF12780">
    <property type="entry name" value="AAA_8"/>
    <property type="match status" value="1"/>
</dbReference>
<dbReference type="Pfam" id="PF17852">
    <property type="entry name" value="Dynein_AAA_lid"/>
    <property type="match status" value="1"/>
</dbReference>
<evidence type="ECO:0000256" key="3">
    <source>
        <dbReference type="ARBA" id="ARBA00022490"/>
    </source>
</evidence>